<gene>
    <name evidence="1" type="ORF">RCOM_1860700</name>
</gene>
<evidence type="ECO:0000313" key="2">
    <source>
        <dbReference type="Proteomes" id="UP000008311"/>
    </source>
</evidence>
<accession>B9TH40</accession>
<sequence length="247" mass="27199">MRDMLEDRRVLDTESFVGAIRPAHDDGTVGHCQQNGAMLSDEEPVMESVEILGGDRRHDGAGNVAPRIVQAPRHDHLPLCAAIHAYSDTYLAVPGFSVAEDARSRMKGGRFDGLSILVVDGEIEQGRIRFSYHRFQVSMQSRSGGARDAVRRNTLGDAVERPGHCIQRQIRVFDGGLRDVLAGNPALVELIAISRVAAPEFNRGSAQYDRQDAPADCADEELRTAVDRRYGWREPWLRGVMDGSGHG</sequence>
<dbReference type="AlphaFoldDB" id="B9TH40"/>
<keyword evidence="2" id="KW-1185">Reference proteome</keyword>
<dbReference type="InParanoid" id="B9TH40"/>
<proteinExistence type="predicted"/>
<dbReference type="Proteomes" id="UP000008311">
    <property type="component" value="Unassembled WGS sequence"/>
</dbReference>
<dbReference type="EMBL" id="EQ981197">
    <property type="protein sequence ID" value="EEF24823.1"/>
    <property type="molecule type" value="Genomic_DNA"/>
</dbReference>
<evidence type="ECO:0000313" key="1">
    <source>
        <dbReference type="EMBL" id="EEF24823.1"/>
    </source>
</evidence>
<reference evidence="2" key="1">
    <citation type="journal article" date="2010" name="Nat. Biotechnol.">
        <title>Draft genome sequence of the oilseed species Ricinus communis.</title>
        <authorList>
            <person name="Chan A.P."/>
            <person name="Crabtree J."/>
            <person name="Zhao Q."/>
            <person name="Lorenzi H."/>
            <person name="Orvis J."/>
            <person name="Puiu D."/>
            <person name="Melake-Berhan A."/>
            <person name="Jones K.M."/>
            <person name="Redman J."/>
            <person name="Chen G."/>
            <person name="Cahoon E.B."/>
            <person name="Gedil M."/>
            <person name="Stanke M."/>
            <person name="Haas B.J."/>
            <person name="Wortman J.R."/>
            <person name="Fraser-Liggett C.M."/>
            <person name="Ravel J."/>
            <person name="Rabinowicz P.D."/>
        </authorList>
    </citation>
    <scope>NUCLEOTIDE SEQUENCE [LARGE SCALE GENOMIC DNA]</scope>
    <source>
        <strain evidence="2">cv. Hale</strain>
    </source>
</reference>
<organism evidence="1 2">
    <name type="scientific">Ricinus communis</name>
    <name type="common">Castor bean</name>
    <dbReference type="NCBI Taxonomy" id="3988"/>
    <lineage>
        <taxon>Eukaryota</taxon>
        <taxon>Viridiplantae</taxon>
        <taxon>Streptophyta</taxon>
        <taxon>Embryophyta</taxon>
        <taxon>Tracheophyta</taxon>
        <taxon>Spermatophyta</taxon>
        <taxon>Magnoliopsida</taxon>
        <taxon>eudicotyledons</taxon>
        <taxon>Gunneridae</taxon>
        <taxon>Pentapetalae</taxon>
        <taxon>rosids</taxon>
        <taxon>fabids</taxon>
        <taxon>Malpighiales</taxon>
        <taxon>Euphorbiaceae</taxon>
        <taxon>Acalyphoideae</taxon>
        <taxon>Acalypheae</taxon>
        <taxon>Ricinus</taxon>
    </lineage>
</organism>
<protein>
    <submittedName>
        <fullName evidence="1">Uncharacterized protein</fullName>
    </submittedName>
</protein>
<name>B9TH40_RICCO</name>